<proteinExistence type="predicted"/>
<name>A0A081XMS1_STRTO</name>
<dbReference type="OrthoDB" id="3853901at2"/>
<sequence length="173" mass="17051">MRNATGERATLAVFLSAALAVLTVGCANTGDGPSADTPASGVTSSPGGVSVRIAGIDLAITNAVAHLDRSGGGTLAMSVRNNSSVPEHLGMVATSTDGRGVLVGGSSTEGNGSLSSAGILLQPGSIVTFDADGNGPSVELPQAQSTEARRTLPVTLQFGVAGLVHLQARVSTD</sequence>
<comment type="caution">
    <text evidence="2">The sequence shown here is derived from an EMBL/GenBank/DDBJ whole genome shotgun (WGS) entry which is preliminary data.</text>
</comment>
<dbReference type="EMBL" id="JFCB01000022">
    <property type="protein sequence ID" value="KES04844.1"/>
    <property type="molecule type" value="Genomic_DNA"/>
</dbReference>
<dbReference type="RefSeq" id="WP_107061231.1">
    <property type="nucleotide sequence ID" value="NZ_JBFADL010000007.1"/>
</dbReference>
<evidence type="ECO:0008006" key="4">
    <source>
        <dbReference type="Google" id="ProtNLM"/>
    </source>
</evidence>
<organism evidence="2 3">
    <name type="scientific">Streptomyces toyocaensis</name>
    <dbReference type="NCBI Taxonomy" id="55952"/>
    <lineage>
        <taxon>Bacteria</taxon>
        <taxon>Bacillati</taxon>
        <taxon>Actinomycetota</taxon>
        <taxon>Actinomycetes</taxon>
        <taxon>Kitasatosporales</taxon>
        <taxon>Streptomycetaceae</taxon>
        <taxon>Streptomyces</taxon>
    </lineage>
</organism>
<feature type="signal peptide" evidence="1">
    <location>
        <begin position="1"/>
        <end position="29"/>
    </location>
</feature>
<protein>
    <recommendedName>
        <fullName evidence="4">Lipoprotein</fullName>
    </recommendedName>
</protein>
<evidence type="ECO:0000313" key="2">
    <source>
        <dbReference type="EMBL" id="KES04844.1"/>
    </source>
</evidence>
<dbReference type="Proteomes" id="UP000028341">
    <property type="component" value="Unassembled WGS sequence"/>
</dbReference>
<evidence type="ECO:0000313" key="3">
    <source>
        <dbReference type="Proteomes" id="UP000028341"/>
    </source>
</evidence>
<evidence type="ECO:0000256" key="1">
    <source>
        <dbReference type="SAM" id="SignalP"/>
    </source>
</evidence>
<reference evidence="2 3" key="1">
    <citation type="submission" date="2014-02" db="EMBL/GenBank/DDBJ databases">
        <title>The genome announcement of Streptomyces toyocaensis NRRL15009.</title>
        <authorList>
            <person name="Hong H.-J."/>
            <person name="Kwun M.J."/>
        </authorList>
    </citation>
    <scope>NUCLEOTIDE SEQUENCE [LARGE SCALE GENOMIC DNA]</scope>
    <source>
        <strain evidence="2 3">NRRL 15009</strain>
    </source>
</reference>
<dbReference type="eggNOG" id="ENOG5031KD1">
    <property type="taxonomic scope" value="Bacteria"/>
</dbReference>
<feature type="chain" id="PRO_5039470316" description="Lipoprotein" evidence="1">
    <location>
        <begin position="30"/>
        <end position="173"/>
    </location>
</feature>
<accession>A0A081XMS1</accession>
<keyword evidence="3" id="KW-1185">Reference proteome</keyword>
<keyword evidence="1" id="KW-0732">Signal</keyword>
<gene>
    <name evidence="2" type="ORF">BU52_22620</name>
</gene>
<dbReference type="AlphaFoldDB" id="A0A081XMS1"/>
<dbReference type="PROSITE" id="PS51257">
    <property type="entry name" value="PROKAR_LIPOPROTEIN"/>
    <property type="match status" value="1"/>
</dbReference>